<protein>
    <submittedName>
        <fullName evidence="5">Putative glycosyltransferase</fullName>
    </submittedName>
</protein>
<evidence type="ECO:0000256" key="3">
    <source>
        <dbReference type="ARBA" id="ARBA00022679"/>
    </source>
</evidence>
<gene>
    <name evidence="5" type="ORF">JCM19241_5003</name>
</gene>
<dbReference type="GO" id="GO:0016757">
    <property type="term" value="F:glycosyltransferase activity"/>
    <property type="evidence" value="ECO:0007669"/>
    <property type="project" value="UniProtKB-KW"/>
</dbReference>
<dbReference type="InterPro" id="IPR001173">
    <property type="entry name" value="Glyco_trans_2-like"/>
</dbReference>
<dbReference type="PANTHER" id="PTHR43179">
    <property type="entry name" value="RHAMNOSYLTRANSFERASE WBBL"/>
    <property type="match status" value="1"/>
</dbReference>
<name>A0A0B8QA33_9VIBR</name>
<comment type="caution">
    <text evidence="5">The sequence shown here is derived from an EMBL/GenBank/DDBJ whole genome shotgun (WGS) entry which is preliminary data.</text>
</comment>
<dbReference type="AlphaFoldDB" id="A0A0B8QA33"/>
<evidence type="ECO:0000256" key="1">
    <source>
        <dbReference type="ARBA" id="ARBA00006739"/>
    </source>
</evidence>
<keyword evidence="3 5" id="KW-0808">Transferase</keyword>
<evidence type="ECO:0000256" key="2">
    <source>
        <dbReference type="ARBA" id="ARBA00022676"/>
    </source>
</evidence>
<feature type="domain" description="Glycosyltransferase 2-like" evidence="4">
    <location>
        <begin position="4"/>
        <end position="119"/>
    </location>
</feature>
<dbReference type="Proteomes" id="UP000031666">
    <property type="component" value="Unassembled WGS sequence"/>
</dbReference>
<dbReference type="SUPFAM" id="SSF53448">
    <property type="entry name" value="Nucleotide-diphospho-sugar transferases"/>
    <property type="match status" value="1"/>
</dbReference>
<evidence type="ECO:0000313" key="5">
    <source>
        <dbReference type="EMBL" id="GAM73807.1"/>
    </source>
</evidence>
<organism evidence="5 6">
    <name type="scientific">Vibrio ishigakensis</name>
    <dbReference type="NCBI Taxonomy" id="1481914"/>
    <lineage>
        <taxon>Bacteria</taxon>
        <taxon>Pseudomonadati</taxon>
        <taxon>Pseudomonadota</taxon>
        <taxon>Gammaproteobacteria</taxon>
        <taxon>Vibrionales</taxon>
        <taxon>Vibrionaceae</taxon>
        <taxon>Vibrio</taxon>
    </lineage>
</organism>
<accession>A0A0B8QA33</accession>
<evidence type="ECO:0000313" key="6">
    <source>
        <dbReference type="Proteomes" id="UP000031666"/>
    </source>
</evidence>
<evidence type="ECO:0000259" key="4">
    <source>
        <dbReference type="Pfam" id="PF00535"/>
    </source>
</evidence>
<dbReference type="STRING" id="1481914.JCM19241_5003"/>
<dbReference type="EMBL" id="BBSC01000002">
    <property type="protein sequence ID" value="GAM73807.1"/>
    <property type="molecule type" value="Genomic_DNA"/>
</dbReference>
<sequence>MKVSIVILNYNKKELALDNIRQCLRFKSAEDEIIVVDNFSDDGSQIELRKLEPQIKLIESNENLGVCGGRNLGFRASKNPIIVYLDDDAKPNELLFDKVRSKFSEDPSVGVIAFRIKHMPDGCIENELDDGEVAHYHGAGHAFRKSVLEKIDYLNDNMKFGAQELESSIRVKLAGYKVIYDSNIEVEHWSYVHNKKHREFRLKNSLYNWSYVYASYFPFRKSAVLITRRLLRFVSFGIKNNIEMKVIF</sequence>
<dbReference type="Gene3D" id="3.90.550.10">
    <property type="entry name" value="Spore Coat Polysaccharide Biosynthesis Protein SpsA, Chain A"/>
    <property type="match status" value="1"/>
</dbReference>
<dbReference type="Pfam" id="PF00535">
    <property type="entry name" value="Glycos_transf_2"/>
    <property type="match status" value="1"/>
</dbReference>
<dbReference type="InterPro" id="IPR029044">
    <property type="entry name" value="Nucleotide-diphossugar_trans"/>
</dbReference>
<reference evidence="5 6" key="1">
    <citation type="submission" date="2015-01" db="EMBL/GenBank/DDBJ databases">
        <title>Vibrio sp. C94 JCM 19241 whole genome shotgun sequence.</title>
        <authorList>
            <person name="Sawabe T."/>
            <person name="Meirelles P."/>
            <person name="Feng G."/>
            <person name="Sayaka M."/>
            <person name="Hattori M."/>
            <person name="Ohkuma M."/>
        </authorList>
    </citation>
    <scope>NUCLEOTIDE SEQUENCE [LARGE SCALE GENOMIC DNA]</scope>
    <source>
        <strain evidence="6">JCM 19241</strain>
    </source>
</reference>
<dbReference type="PANTHER" id="PTHR43179:SF12">
    <property type="entry name" value="GALACTOFURANOSYLTRANSFERASE GLFT2"/>
    <property type="match status" value="1"/>
</dbReference>
<comment type="similarity">
    <text evidence="1">Belongs to the glycosyltransferase 2 family.</text>
</comment>
<reference evidence="5 6" key="2">
    <citation type="submission" date="2015-01" db="EMBL/GenBank/DDBJ databases">
        <authorList>
            <consortium name="NBRP consortium"/>
            <person name="Sawabe T."/>
            <person name="Meirelles P."/>
            <person name="Feng G."/>
            <person name="Sayaka M."/>
            <person name="Hattori M."/>
            <person name="Ohkuma M."/>
        </authorList>
    </citation>
    <scope>NUCLEOTIDE SEQUENCE [LARGE SCALE GENOMIC DNA]</scope>
    <source>
        <strain evidence="6">JCM 19241</strain>
    </source>
</reference>
<proteinExistence type="inferred from homology"/>
<keyword evidence="2" id="KW-0328">Glycosyltransferase</keyword>